<protein>
    <submittedName>
        <fullName evidence="1">Uncharacterized protein</fullName>
    </submittedName>
</protein>
<sequence length="139" mass="15683">MTDTLCYFTTFVCHYDQLPLVAKRYQERLTQIAALPGHAIVLAAEEVCDLGRESLIFDLLIKEILDEPWTAEEAESYSTFMLTTIIGLPDDGTDDPVWDVIDLLDFDYFDDFPAIAPTRTTAVLMTPSGNEFPNDCSYN</sequence>
<dbReference type="HOGENOM" id="CLU_1774265_0_0_11"/>
<dbReference type="AlphaFoldDB" id="C0E6D6"/>
<comment type="caution">
    <text evidence="1">The sequence shown here is derived from an EMBL/GenBank/DDBJ whole genome shotgun (WGS) entry which is preliminary data.</text>
</comment>
<proteinExistence type="predicted"/>
<organism evidence="1 2">
    <name type="scientific">Corynebacterium matruchotii ATCC 33806</name>
    <dbReference type="NCBI Taxonomy" id="566549"/>
    <lineage>
        <taxon>Bacteria</taxon>
        <taxon>Bacillati</taxon>
        <taxon>Actinomycetota</taxon>
        <taxon>Actinomycetes</taxon>
        <taxon>Mycobacteriales</taxon>
        <taxon>Corynebacteriaceae</taxon>
        <taxon>Corynebacterium</taxon>
    </lineage>
</organism>
<evidence type="ECO:0000313" key="1">
    <source>
        <dbReference type="EMBL" id="EEG25977.1"/>
    </source>
</evidence>
<accession>C0E6D6</accession>
<dbReference type="RefSeq" id="WP_005522796.1">
    <property type="nucleotide sequence ID" value="NZ_EQ973330.1"/>
</dbReference>
<dbReference type="Proteomes" id="UP000006247">
    <property type="component" value="Unassembled WGS sequence"/>
</dbReference>
<dbReference type="EMBL" id="ACEB01000042">
    <property type="protein sequence ID" value="EEG25977.1"/>
    <property type="molecule type" value="Genomic_DNA"/>
</dbReference>
<evidence type="ECO:0000313" key="2">
    <source>
        <dbReference type="Proteomes" id="UP000006247"/>
    </source>
</evidence>
<gene>
    <name evidence="1" type="ORF">CORMATOL_02569</name>
</gene>
<name>C0E6D6_9CORY</name>
<reference evidence="1 2" key="1">
    <citation type="submission" date="2009-01" db="EMBL/GenBank/DDBJ databases">
        <authorList>
            <person name="Fulton L."/>
            <person name="Clifton S."/>
            <person name="Chinwalla A.T."/>
            <person name="Mitreva M."/>
            <person name="Sodergren E."/>
            <person name="Weinstock G."/>
            <person name="Clifton S."/>
            <person name="Dooling D.J."/>
            <person name="Fulton B."/>
            <person name="Minx P."/>
            <person name="Pepin K.H."/>
            <person name="Johnson M."/>
            <person name="Bhonagiri V."/>
            <person name="Nash W.E."/>
            <person name="Mardis E.R."/>
            <person name="Wilson R.K."/>
        </authorList>
    </citation>
    <scope>NUCLEOTIDE SEQUENCE [LARGE SCALE GENOMIC DNA]</scope>
    <source>
        <strain evidence="1 2">ATCC 33806</strain>
    </source>
</reference>